<evidence type="ECO:0000313" key="2">
    <source>
        <dbReference type="EMBL" id="KAK9100578.1"/>
    </source>
</evidence>
<feature type="region of interest" description="Disordered" evidence="1">
    <location>
        <begin position="103"/>
        <end position="174"/>
    </location>
</feature>
<feature type="compositionally biased region" description="Polar residues" evidence="1">
    <location>
        <begin position="115"/>
        <end position="132"/>
    </location>
</feature>
<gene>
    <name evidence="2" type="ORF">Scep_024008</name>
</gene>
<keyword evidence="3" id="KW-1185">Reference proteome</keyword>
<name>A0AAP0F174_9MAGN</name>
<dbReference type="EMBL" id="JBBNAG010000010">
    <property type="protein sequence ID" value="KAK9100578.1"/>
    <property type="molecule type" value="Genomic_DNA"/>
</dbReference>
<comment type="caution">
    <text evidence="2">The sequence shown here is derived from an EMBL/GenBank/DDBJ whole genome shotgun (WGS) entry which is preliminary data.</text>
</comment>
<protein>
    <submittedName>
        <fullName evidence="2">Uncharacterized protein</fullName>
    </submittedName>
</protein>
<sequence length="343" mass="39238">MADNPNQFPFPTNHHSLHRDTYLSHRPLNQQNPPLLQQHPTFYQRTQPFTFPSLNLNHPNPPPPPIPQYESVNPLFGHPLIPQSYSTPHLQYPTYAQIASHSISPFDTPHHRNQQKTSSHAPPNHASLQCSPMSPGLPPFRTEDPLQTTHLKTLSGQEMKETTSNTSQVSHESSNVLNIGKRSYKIAENTRHRQLSIYEFTGDKCFTVTINMETFDWILNNIAKANTKVFGVFAPWRNGSNVHIMETVLNKVGCSMKISILANDKMNSIFVPVGDQQKRWCEFEAFLNKYRGCDLFDQESKSSKWNLAVVVVKKSDQLKWMKANEEISFKLRRNARVVPLSDD</sequence>
<dbReference type="AlphaFoldDB" id="A0AAP0F174"/>
<evidence type="ECO:0000256" key="1">
    <source>
        <dbReference type="SAM" id="MobiDB-lite"/>
    </source>
</evidence>
<proteinExistence type="predicted"/>
<organism evidence="2 3">
    <name type="scientific">Stephania cephalantha</name>
    <dbReference type="NCBI Taxonomy" id="152367"/>
    <lineage>
        <taxon>Eukaryota</taxon>
        <taxon>Viridiplantae</taxon>
        <taxon>Streptophyta</taxon>
        <taxon>Embryophyta</taxon>
        <taxon>Tracheophyta</taxon>
        <taxon>Spermatophyta</taxon>
        <taxon>Magnoliopsida</taxon>
        <taxon>Ranunculales</taxon>
        <taxon>Menispermaceae</taxon>
        <taxon>Menispermoideae</taxon>
        <taxon>Cissampelideae</taxon>
        <taxon>Stephania</taxon>
    </lineage>
</organism>
<evidence type="ECO:0000313" key="3">
    <source>
        <dbReference type="Proteomes" id="UP001419268"/>
    </source>
</evidence>
<dbReference type="Proteomes" id="UP001419268">
    <property type="component" value="Unassembled WGS sequence"/>
</dbReference>
<feature type="compositionally biased region" description="Polar residues" evidence="1">
    <location>
        <begin position="145"/>
        <end position="174"/>
    </location>
</feature>
<accession>A0AAP0F174</accession>
<reference evidence="2 3" key="1">
    <citation type="submission" date="2024-01" db="EMBL/GenBank/DDBJ databases">
        <title>Genome assemblies of Stephania.</title>
        <authorList>
            <person name="Yang L."/>
        </authorList>
    </citation>
    <scope>NUCLEOTIDE SEQUENCE [LARGE SCALE GENOMIC DNA]</scope>
    <source>
        <strain evidence="2">JXDWG</strain>
        <tissue evidence="2">Leaf</tissue>
    </source>
</reference>